<evidence type="ECO:0000256" key="2">
    <source>
        <dbReference type="ARBA" id="ARBA00022525"/>
    </source>
</evidence>
<dbReference type="SMART" id="SM00075">
    <property type="entry name" value="HYDRO"/>
    <property type="match status" value="1"/>
</dbReference>
<organism evidence="6 7">
    <name type="scientific">Penicilliopsis zonata CBS 506.65</name>
    <dbReference type="NCBI Taxonomy" id="1073090"/>
    <lineage>
        <taxon>Eukaryota</taxon>
        <taxon>Fungi</taxon>
        <taxon>Dikarya</taxon>
        <taxon>Ascomycota</taxon>
        <taxon>Pezizomycotina</taxon>
        <taxon>Eurotiomycetes</taxon>
        <taxon>Eurotiomycetidae</taxon>
        <taxon>Eurotiales</taxon>
        <taxon>Aspergillaceae</taxon>
        <taxon>Penicilliopsis</taxon>
    </lineage>
</organism>
<dbReference type="AlphaFoldDB" id="A0A1L9SF10"/>
<feature type="chain" id="PRO_5013984203" description="Hydrophobin" evidence="5">
    <location>
        <begin position="17"/>
        <end position="155"/>
    </location>
</feature>
<dbReference type="InterPro" id="IPR019778">
    <property type="entry name" value="Class_I_Hydrophobin_CS"/>
</dbReference>
<comment type="subcellular location">
    <subcellularLocation>
        <location evidence="5">Secreted</location>
        <location evidence="5">Cell wall</location>
    </subcellularLocation>
</comment>
<dbReference type="STRING" id="1073090.A0A1L9SF10"/>
<accession>A0A1L9SF10</accession>
<dbReference type="Proteomes" id="UP000184188">
    <property type="component" value="Unassembled WGS sequence"/>
</dbReference>
<dbReference type="RefSeq" id="XP_022580365.1">
    <property type="nucleotide sequence ID" value="XM_022723339.1"/>
</dbReference>
<evidence type="ECO:0000256" key="1">
    <source>
        <dbReference type="ARBA" id="ARBA00010446"/>
    </source>
</evidence>
<name>A0A1L9SF10_9EURO</name>
<dbReference type="GO" id="GO:0005199">
    <property type="term" value="F:structural constituent of cell wall"/>
    <property type="evidence" value="ECO:0007669"/>
    <property type="project" value="InterPro"/>
</dbReference>
<dbReference type="InterPro" id="IPR001338">
    <property type="entry name" value="Class_I_Hydrophobin"/>
</dbReference>
<evidence type="ECO:0000313" key="6">
    <source>
        <dbReference type="EMBL" id="OJJ45855.1"/>
    </source>
</evidence>
<feature type="signal peptide" evidence="5">
    <location>
        <begin position="1"/>
        <end position="16"/>
    </location>
</feature>
<gene>
    <name evidence="6" type="ORF">ASPZODRAFT_133725</name>
</gene>
<keyword evidence="4 5" id="KW-1015">Disulfide bond</keyword>
<proteinExistence type="inferred from homology"/>
<sequence>MKFILAALALAASVVALPSTPSTATNSGNDQGNGSADVRFPIKDNKMTVQQAQTTCGSQASVECCNKATYAGDTTSFDYGLLDGTLSSLIGSGSGAQGLGLFSQCSSLDATVIGADQLLNQKCNQNVVCCQNSGATANNDLVGVAVPCVALGSVL</sequence>
<evidence type="ECO:0000256" key="5">
    <source>
        <dbReference type="RuleBase" id="RU365009"/>
    </source>
</evidence>
<dbReference type="OrthoDB" id="4225815at2759"/>
<evidence type="ECO:0000313" key="7">
    <source>
        <dbReference type="Proteomes" id="UP000184188"/>
    </source>
</evidence>
<dbReference type="VEuPathDB" id="FungiDB:ASPZODRAFT_133725"/>
<dbReference type="PROSITE" id="PS00956">
    <property type="entry name" value="HYDROPHOBIN"/>
    <property type="match status" value="1"/>
</dbReference>
<keyword evidence="3 5" id="KW-0732">Signal</keyword>
<keyword evidence="5" id="KW-0134">Cell wall</keyword>
<protein>
    <recommendedName>
        <fullName evidence="5">Hydrophobin</fullName>
    </recommendedName>
</protein>
<reference evidence="7" key="1">
    <citation type="journal article" date="2017" name="Genome Biol.">
        <title>Comparative genomics reveals high biological diversity and specific adaptations in the industrially and medically important fungal genus Aspergillus.</title>
        <authorList>
            <person name="de Vries R.P."/>
            <person name="Riley R."/>
            <person name="Wiebenga A."/>
            <person name="Aguilar-Osorio G."/>
            <person name="Amillis S."/>
            <person name="Uchima C.A."/>
            <person name="Anderluh G."/>
            <person name="Asadollahi M."/>
            <person name="Askin M."/>
            <person name="Barry K."/>
            <person name="Battaglia E."/>
            <person name="Bayram O."/>
            <person name="Benocci T."/>
            <person name="Braus-Stromeyer S.A."/>
            <person name="Caldana C."/>
            <person name="Canovas D."/>
            <person name="Cerqueira G.C."/>
            <person name="Chen F."/>
            <person name="Chen W."/>
            <person name="Choi C."/>
            <person name="Clum A."/>
            <person name="Dos Santos R.A."/>
            <person name="Damasio A.R."/>
            <person name="Diallinas G."/>
            <person name="Emri T."/>
            <person name="Fekete E."/>
            <person name="Flipphi M."/>
            <person name="Freyberg S."/>
            <person name="Gallo A."/>
            <person name="Gournas C."/>
            <person name="Habgood R."/>
            <person name="Hainaut M."/>
            <person name="Harispe M.L."/>
            <person name="Henrissat B."/>
            <person name="Hilden K.S."/>
            <person name="Hope R."/>
            <person name="Hossain A."/>
            <person name="Karabika E."/>
            <person name="Karaffa L."/>
            <person name="Karanyi Z."/>
            <person name="Krasevec N."/>
            <person name="Kuo A."/>
            <person name="Kusch H."/>
            <person name="LaButti K."/>
            <person name="Lagendijk E.L."/>
            <person name="Lapidus A."/>
            <person name="Levasseur A."/>
            <person name="Lindquist E."/>
            <person name="Lipzen A."/>
            <person name="Logrieco A.F."/>
            <person name="MacCabe A."/>
            <person name="Maekelae M.R."/>
            <person name="Malavazi I."/>
            <person name="Melin P."/>
            <person name="Meyer V."/>
            <person name="Mielnichuk N."/>
            <person name="Miskei M."/>
            <person name="Molnar A.P."/>
            <person name="Mule G."/>
            <person name="Ngan C.Y."/>
            <person name="Orejas M."/>
            <person name="Orosz E."/>
            <person name="Ouedraogo J.P."/>
            <person name="Overkamp K.M."/>
            <person name="Park H.-S."/>
            <person name="Perrone G."/>
            <person name="Piumi F."/>
            <person name="Punt P.J."/>
            <person name="Ram A.F."/>
            <person name="Ramon A."/>
            <person name="Rauscher S."/>
            <person name="Record E."/>
            <person name="Riano-Pachon D.M."/>
            <person name="Robert V."/>
            <person name="Roehrig J."/>
            <person name="Ruller R."/>
            <person name="Salamov A."/>
            <person name="Salih N.S."/>
            <person name="Samson R.A."/>
            <person name="Sandor E."/>
            <person name="Sanguinetti M."/>
            <person name="Schuetze T."/>
            <person name="Sepcic K."/>
            <person name="Shelest E."/>
            <person name="Sherlock G."/>
            <person name="Sophianopoulou V."/>
            <person name="Squina F.M."/>
            <person name="Sun H."/>
            <person name="Susca A."/>
            <person name="Todd R.B."/>
            <person name="Tsang A."/>
            <person name="Unkles S.E."/>
            <person name="van de Wiele N."/>
            <person name="van Rossen-Uffink D."/>
            <person name="Oliveira J.V."/>
            <person name="Vesth T.C."/>
            <person name="Visser J."/>
            <person name="Yu J.-H."/>
            <person name="Zhou M."/>
            <person name="Andersen M.R."/>
            <person name="Archer D.B."/>
            <person name="Baker S.E."/>
            <person name="Benoit I."/>
            <person name="Brakhage A.A."/>
            <person name="Braus G.H."/>
            <person name="Fischer R."/>
            <person name="Frisvad J.C."/>
            <person name="Goldman G.H."/>
            <person name="Houbraken J."/>
            <person name="Oakley B."/>
            <person name="Pocsi I."/>
            <person name="Scazzocchio C."/>
            <person name="Seiboth B."/>
            <person name="vanKuyk P.A."/>
            <person name="Wortman J."/>
            <person name="Dyer P.S."/>
            <person name="Grigoriev I.V."/>
        </authorList>
    </citation>
    <scope>NUCLEOTIDE SEQUENCE [LARGE SCALE GENOMIC DNA]</scope>
    <source>
        <strain evidence="7">CBS 506.65</strain>
    </source>
</reference>
<keyword evidence="2 5" id="KW-0964">Secreted</keyword>
<keyword evidence="7" id="KW-1185">Reference proteome</keyword>
<dbReference type="GeneID" id="34609804"/>
<evidence type="ECO:0000256" key="4">
    <source>
        <dbReference type="ARBA" id="ARBA00023157"/>
    </source>
</evidence>
<dbReference type="Pfam" id="PF01185">
    <property type="entry name" value="Hydrophobin"/>
    <property type="match status" value="1"/>
</dbReference>
<dbReference type="GO" id="GO:0009277">
    <property type="term" value="C:fungal-type cell wall"/>
    <property type="evidence" value="ECO:0007669"/>
    <property type="project" value="InterPro"/>
</dbReference>
<evidence type="ECO:0000256" key="3">
    <source>
        <dbReference type="ARBA" id="ARBA00022729"/>
    </source>
</evidence>
<dbReference type="EMBL" id="KV878344">
    <property type="protein sequence ID" value="OJJ45855.1"/>
    <property type="molecule type" value="Genomic_DNA"/>
</dbReference>
<comment type="similarity">
    <text evidence="1 5">Belongs to the fungal hydrophobin family.</text>
</comment>